<dbReference type="VEuPathDB" id="FungiDB:RhiirA1_450257"/>
<keyword evidence="1" id="KW-0812">Transmembrane</keyword>
<keyword evidence="1" id="KW-1133">Transmembrane helix</keyword>
<name>A0A2N1NH02_9GLOM</name>
<dbReference type="AlphaFoldDB" id="A0A2N1NH02"/>
<reference evidence="2 3" key="2">
    <citation type="submission" date="2017-10" db="EMBL/GenBank/DDBJ databases">
        <title>Extensive intraspecific genome diversity in a model arbuscular mycorrhizal fungus.</title>
        <authorList>
            <person name="Chen E.C.H."/>
            <person name="Morin E."/>
            <person name="Baudet D."/>
            <person name="Noel J."/>
            <person name="Ndikumana S."/>
            <person name="Charron P."/>
            <person name="St-Onge C."/>
            <person name="Giorgi J."/>
            <person name="Grigoriev I.V."/>
            <person name="Roux C."/>
            <person name="Martin F.M."/>
            <person name="Corradi N."/>
        </authorList>
    </citation>
    <scope>NUCLEOTIDE SEQUENCE [LARGE SCALE GENOMIC DNA]</scope>
    <source>
        <strain evidence="2 3">C2</strain>
    </source>
</reference>
<feature type="transmembrane region" description="Helical" evidence="1">
    <location>
        <begin position="274"/>
        <end position="293"/>
    </location>
</feature>
<sequence>MNMKKGQRVIIFSITIICLIGLLYTFKSFRFSTSQETSKLTGFPIWYEIEKSEASIAWFGYLIIIIFCSTLASLIFTHNKSIPKVYISYFIFPDHPDDNHSSTLSTKLFNKILAYFSLFTFISDLALQILYPGKLWSSFDSFHSLLELIIILYLTFGQFKFFIFFICMKYIILVNLLTITLKWPLDAIWFKMQEDLMLDFALVIIFLRIYIRTYLYIKNQDSSQFPEGNDPQEEFNSNTKFSKFTNQIILLPIAAFVHMFGTIATLFVHPTGDMIFMLSHAVSFLMYTFYIYLDTHYTTNISNFKNIVLPYTPTWKLLFIFLWSIILSIFILRITALFLLISV</sequence>
<feature type="transmembrane region" description="Helical" evidence="1">
    <location>
        <begin position="161"/>
        <end position="184"/>
    </location>
</feature>
<keyword evidence="1" id="KW-0472">Membrane</keyword>
<dbReference type="EMBL" id="LLXL01000392">
    <property type="protein sequence ID" value="PKK73139.1"/>
    <property type="molecule type" value="Genomic_DNA"/>
</dbReference>
<evidence type="ECO:0000256" key="1">
    <source>
        <dbReference type="SAM" id="Phobius"/>
    </source>
</evidence>
<comment type="caution">
    <text evidence="2">The sequence shown here is derived from an EMBL/GenBank/DDBJ whole genome shotgun (WGS) entry which is preliminary data.</text>
</comment>
<feature type="transmembrane region" description="Helical" evidence="1">
    <location>
        <begin position="248"/>
        <end position="268"/>
    </location>
</feature>
<reference evidence="2 3" key="1">
    <citation type="submission" date="2016-04" db="EMBL/GenBank/DDBJ databases">
        <title>Genome analyses suggest a sexual origin of heterokaryosis in a supposedly ancient asexual fungus.</title>
        <authorList>
            <person name="Ropars J."/>
            <person name="Sedzielewska K."/>
            <person name="Noel J."/>
            <person name="Charron P."/>
            <person name="Farinelli L."/>
            <person name="Marton T."/>
            <person name="Kruger M."/>
            <person name="Pelin A."/>
            <person name="Brachmann A."/>
            <person name="Corradi N."/>
        </authorList>
    </citation>
    <scope>NUCLEOTIDE SEQUENCE [LARGE SCALE GENOMIC DNA]</scope>
    <source>
        <strain evidence="2 3">C2</strain>
    </source>
</reference>
<evidence type="ECO:0000313" key="2">
    <source>
        <dbReference type="EMBL" id="PKK73139.1"/>
    </source>
</evidence>
<proteinExistence type="predicted"/>
<feature type="transmembrane region" description="Helical" evidence="1">
    <location>
        <begin position="314"/>
        <end position="341"/>
    </location>
</feature>
<accession>A0A2N1NH02</accession>
<evidence type="ECO:0000313" key="3">
    <source>
        <dbReference type="Proteomes" id="UP000233469"/>
    </source>
</evidence>
<dbReference type="VEuPathDB" id="FungiDB:FUN_014259"/>
<feature type="transmembrane region" description="Helical" evidence="1">
    <location>
        <begin position="56"/>
        <end position="76"/>
    </location>
</feature>
<feature type="transmembrane region" description="Helical" evidence="1">
    <location>
        <begin position="196"/>
        <end position="217"/>
    </location>
</feature>
<dbReference type="Proteomes" id="UP000233469">
    <property type="component" value="Unassembled WGS sequence"/>
</dbReference>
<organism evidence="2 3">
    <name type="scientific">Rhizophagus irregularis</name>
    <dbReference type="NCBI Taxonomy" id="588596"/>
    <lineage>
        <taxon>Eukaryota</taxon>
        <taxon>Fungi</taxon>
        <taxon>Fungi incertae sedis</taxon>
        <taxon>Mucoromycota</taxon>
        <taxon>Glomeromycotina</taxon>
        <taxon>Glomeromycetes</taxon>
        <taxon>Glomerales</taxon>
        <taxon>Glomeraceae</taxon>
        <taxon>Rhizophagus</taxon>
    </lineage>
</organism>
<protein>
    <submittedName>
        <fullName evidence="2">Uncharacterized protein</fullName>
    </submittedName>
</protein>
<feature type="transmembrane region" description="Helical" evidence="1">
    <location>
        <begin position="9"/>
        <end position="26"/>
    </location>
</feature>
<feature type="transmembrane region" description="Helical" evidence="1">
    <location>
        <begin position="136"/>
        <end position="154"/>
    </location>
</feature>
<gene>
    <name evidence="2" type="ORF">RhiirC2_847885</name>
</gene>
<feature type="transmembrane region" description="Helical" evidence="1">
    <location>
        <begin position="112"/>
        <end position="130"/>
    </location>
</feature>
<dbReference type="VEuPathDB" id="FungiDB:RhiirFUN_016841"/>